<name>E3M8E4_CAERE</name>
<sequence>MCITKKATKKTTEHKDSSEDAKKKAAQKKPTKKFKMPMFAKKKKSAEPKVEEQKIEKPEEPEEPPKSVKEEEQEVDKREEDAKGLDQAKVEVKPKRPSVFRPNCANLAGLSGATKKKGNKYKFGQIDREELSVTLNKKSPKKLKHFQINNDKTEFLENAQLTKLMSHADMKALMNGQNAPGENLDDPNCQDTVEEVDSEMQDIAFSPLLAPIPKEEDKQLHALIHPTDQKA</sequence>
<feature type="compositionally biased region" description="Basic residues" evidence="1">
    <location>
        <begin position="24"/>
        <end position="44"/>
    </location>
</feature>
<evidence type="ECO:0000313" key="3">
    <source>
        <dbReference type="Proteomes" id="UP000008281"/>
    </source>
</evidence>
<dbReference type="AlphaFoldDB" id="E3M8E4"/>
<dbReference type="HOGENOM" id="CLU_1200799_0_0_1"/>
<feature type="region of interest" description="Disordered" evidence="1">
    <location>
        <begin position="1"/>
        <end position="117"/>
    </location>
</feature>
<evidence type="ECO:0000256" key="1">
    <source>
        <dbReference type="SAM" id="MobiDB-lite"/>
    </source>
</evidence>
<evidence type="ECO:0000313" key="2">
    <source>
        <dbReference type="EMBL" id="EFO94390.1"/>
    </source>
</evidence>
<feature type="compositionally biased region" description="Basic and acidic residues" evidence="1">
    <location>
        <begin position="10"/>
        <end position="23"/>
    </location>
</feature>
<dbReference type="OMA" id="NNDKTEY"/>
<accession>E3M8E4</accession>
<proteinExistence type="predicted"/>
<reference evidence="2" key="1">
    <citation type="submission" date="2007-07" db="EMBL/GenBank/DDBJ databases">
        <title>PCAP assembly of the Caenorhabditis remanei genome.</title>
        <authorList>
            <consortium name="The Caenorhabditis remanei Sequencing Consortium"/>
            <person name="Wilson R.K."/>
        </authorList>
    </citation>
    <scope>NUCLEOTIDE SEQUENCE [LARGE SCALE GENOMIC DNA]</scope>
    <source>
        <strain evidence="2">PB4641</strain>
    </source>
</reference>
<dbReference type="Proteomes" id="UP000008281">
    <property type="component" value="Unassembled WGS sequence"/>
</dbReference>
<feature type="compositionally biased region" description="Basic and acidic residues" evidence="1">
    <location>
        <begin position="45"/>
        <end position="94"/>
    </location>
</feature>
<dbReference type="FunCoup" id="E3M8E4">
    <property type="interactions" value="1703"/>
</dbReference>
<gene>
    <name evidence="2" type="ORF">CRE_13267</name>
</gene>
<dbReference type="EMBL" id="DS268428">
    <property type="protein sequence ID" value="EFO94390.1"/>
    <property type="molecule type" value="Genomic_DNA"/>
</dbReference>
<dbReference type="OrthoDB" id="5877274at2759"/>
<dbReference type="InParanoid" id="E3M8E4"/>
<organism evidence="3">
    <name type="scientific">Caenorhabditis remanei</name>
    <name type="common">Caenorhabditis vulgaris</name>
    <dbReference type="NCBI Taxonomy" id="31234"/>
    <lineage>
        <taxon>Eukaryota</taxon>
        <taxon>Metazoa</taxon>
        <taxon>Ecdysozoa</taxon>
        <taxon>Nematoda</taxon>
        <taxon>Chromadorea</taxon>
        <taxon>Rhabditida</taxon>
        <taxon>Rhabditina</taxon>
        <taxon>Rhabditomorpha</taxon>
        <taxon>Rhabditoidea</taxon>
        <taxon>Rhabditidae</taxon>
        <taxon>Peloderinae</taxon>
        <taxon>Caenorhabditis</taxon>
    </lineage>
</organism>
<keyword evidence="3" id="KW-1185">Reference proteome</keyword>
<dbReference type="eggNOG" id="ENOG502THXY">
    <property type="taxonomic scope" value="Eukaryota"/>
</dbReference>
<protein>
    <submittedName>
        <fullName evidence="2">Uncharacterized protein</fullName>
    </submittedName>
</protein>